<protein>
    <submittedName>
        <fullName evidence="2">Carboxymuconolactone decarboxylase family protein</fullName>
    </submittedName>
</protein>
<accession>A0ABT4QY85</accession>
<comment type="caution">
    <text evidence="2">The sequence shown here is derived from an EMBL/GenBank/DDBJ whole genome shotgun (WGS) entry which is preliminary data.</text>
</comment>
<dbReference type="Gene3D" id="1.20.1290.10">
    <property type="entry name" value="AhpD-like"/>
    <property type="match status" value="1"/>
</dbReference>
<evidence type="ECO:0000313" key="2">
    <source>
        <dbReference type="EMBL" id="MCZ8546540.1"/>
    </source>
</evidence>
<dbReference type="Proteomes" id="UP001152178">
    <property type="component" value="Unassembled WGS sequence"/>
</dbReference>
<dbReference type="PANTHER" id="PTHR33570">
    <property type="entry name" value="4-CARBOXYMUCONOLACTONE DECARBOXYLASE FAMILY PROTEIN"/>
    <property type="match status" value="1"/>
</dbReference>
<evidence type="ECO:0000259" key="1">
    <source>
        <dbReference type="Pfam" id="PF02627"/>
    </source>
</evidence>
<dbReference type="InterPro" id="IPR003779">
    <property type="entry name" value="CMD-like"/>
</dbReference>
<keyword evidence="3" id="KW-1185">Reference proteome</keyword>
<dbReference type="InterPro" id="IPR029032">
    <property type="entry name" value="AhpD-like"/>
</dbReference>
<reference evidence="2" key="1">
    <citation type="submission" date="2022-11" db="EMBL/GenBank/DDBJ databases">
        <authorList>
            <person name="Coimbra C."/>
        </authorList>
    </citation>
    <scope>NUCLEOTIDE SEQUENCE</scope>
    <source>
        <strain evidence="2">Jales19</strain>
    </source>
</reference>
<name>A0ABT4QY85_9HYPH</name>
<sequence>MSKEVFERGMAIRKEVLGKEFVEKSFAAADDFNRPMQELVTEYCWGAVWGREELPRKTRSMLNLAMLSCLNRPHELKMHTKGALRNGVSRDEIREVLLQVAIYAGVPAGVDSFRIAREAFAEFDAEKA</sequence>
<dbReference type="SUPFAM" id="SSF69118">
    <property type="entry name" value="AhpD-like"/>
    <property type="match status" value="1"/>
</dbReference>
<dbReference type="Pfam" id="PF02627">
    <property type="entry name" value="CMD"/>
    <property type="match status" value="1"/>
</dbReference>
<dbReference type="RefSeq" id="WP_269906897.1">
    <property type="nucleotide sequence ID" value="NZ_JAPFQA010000009.1"/>
</dbReference>
<evidence type="ECO:0000313" key="3">
    <source>
        <dbReference type="Proteomes" id="UP001152178"/>
    </source>
</evidence>
<feature type="domain" description="Carboxymuconolactone decarboxylase-like" evidence="1">
    <location>
        <begin position="36"/>
        <end position="118"/>
    </location>
</feature>
<dbReference type="EMBL" id="JAPFQA010000009">
    <property type="protein sequence ID" value="MCZ8546540.1"/>
    <property type="molecule type" value="Genomic_DNA"/>
</dbReference>
<proteinExistence type="predicted"/>
<dbReference type="PANTHER" id="PTHR33570:SF2">
    <property type="entry name" value="CARBOXYMUCONOLACTONE DECARBOXYLASE-LIKE DOMAIN-CONTAINING PROTEIN"/>
    <property type="match status" value="1"/>
</dbReference>
<gene>
    <name evidence="2" type="ORF">OOJ09_20320</name>
</gene>
<organism evidence="2 3">
    <name type="scientific">Mesorhizobium qingshengii</name>
    <dbReference type="NCBI Taxonomy" id="1165689"/>
    <lineage>
        <taxon>Bacteria</taxon>
        <taxon>Pseudomonadati</taxon>
        <taxon>Pseudomonadota</taxon>
        <taxon>Alphaproteobacteria</taxon>
        <taxon>Hyphomicrobiales</taxon>
        <taxon>Phyllobacteriaceae</taxon>
        <taxon>Mesorhizobium</taxon>
    </lineage>
</organism>
<dbReference type="InterPro" id="IPR052512">
    <property type="entry name" value="4CMD/NDH-1_regulator"/>
</dbReference>